<name>A0A9N9UKY6_9HYPO</name>
<dbReference type="EMBL" id="CABFNO020001467">
    <property type="protein sequence ID" value="CAG9989600.1"/>
    <property type="molecule type" value="Genomic_DNA"/>
</dbReference>
<dbReference type="Proteomes" id="UP000754883">
    <property type="component" value="Unassembled WGS sequence"/>
</dbReference>
<reference evidence="2" key="1">
    <citation type="submission" date="2019-06" db="EMBL/GenBank/DDBJ databases">
        <authorList>
            <person name="Broberg M."/>
        </authorList>
    </citation>
    <scope>NUCLEOTIDE SEQUENCE [LARGE SCALE GENOMIC DNA]</scope>
</reference>
<sequence length="75" mass="8433">MPALFFKSKQVDDQYPKRLQTDLQQQGPDRDHNVEHFDKAVDASKRGVMGAAISDKGVRYAQLFCARCGSYGRAN</sequence>
<gene>
    <name evidence="1" type="ORF">CBYS24578_00005278</name>
</gene>
<accession>A0A9N9UKY6</accession>
<proteinExistence type="predicted"/>
<keyword evidence="2" id="KW-1185">Reference proteome</keyword>
<protein>
    <submittedName>
        <fullName evidence="1">Uncharacterized protein</fullName>
    </submittedName>
</protein>
<evidence type="ECO:0000313" key="2">
    <source>
        <dbReference type="Proteomes" id="UP000754883"/>
    </source>
</evidence>
<dbReference type="AlphaFoldDB" id="A0A9N9UKY6"/>
<comment type="caution">
    <text evidence="1">The sequence shown here is derived from an EMBL/GenBank/DDBJ whole genome shotgun (WGS) entry which is preliminary data.</text>
</comment>
<reference evidence="1 2" key="2">
    <citation type="submission" date="2021-10" db="EMBL/GenBank/DDBJ databases">
        <authorList>
            <person name="Piombo E."/>
        </authorList>
    </citation>
    <scope>NUCLEOTIDE SEQUENCE [LARGE SCALE GENOMIC DNA]</scope>
</reference>
<organism evidence="1 2">
    <name type="scientific">Clonostachys byssicola</name>
    <dbReference type="NCBI Taxonomy" id="160290"/>
    <lineage>
        <taxon>Eukaryota</taxon>
        <taxon>Fungi</taxon>
        <taxon>Dikarya</taxon>
        <taxon>Ascomycota</taxon>
        <taxon>Pezizomycotina</taxon>
        <taxon>Sordariomycetes</taxon>
        <taxon>Hypocreomycetidae</taxon>
        <taxon>Hypocreales</taxon>
        <taxon>Bionectriaceae</taxon>
        <taxon>Clonostachys</taxon>
    </lineage>
</organism>
<dbReference type="OrthoDB" id="10285576at2759"/>
<evidence type="ECO:0000313" key="1">
    <source>
        <dbReference type="EMBL" id="CAG9989600.1"/>
    </source>
</evidence>